<feature type="region of interest" description="Disordered" evidence="1">
    <location>
        <begin position="44"/>
        <end position="73"/>
    </location>
</feature>
<feature type="signal peptide" evidence="2">
    <location>
        <begin position="1"/>
        <end position="26"/>
    </location>
</feature>
<evidence type="ECO:0000256" key="2">
    <source>
        <dbReference type="SAM" id="SignalP"/>
    </source>
</evidence>
<dbReference type="EMBL" id="LS974622">
    <property type="protein sequence ID" value="CAG7873168.1"/>
    <property type="molecule type" value="Genomic_DNA"/>
</dbReference>
<dbReference type="Proteomes" id="UP000694005">
    <property type="component" value="Chromosome A06"/>
</dbReference>
<dbReference type="Gramene" id="A06p54080.2_BraZ1">
    <property type="protein sequence ID" value="A06p54080.2_BraZ1.CDS.1"/>
    <property type="gene ID" value="A06g54080.2_BraZ1"/>
</dbReference>
<sequence>MGFAIIMKSDSLIISFNIFFLGLETAGYYAPCSHPQVSNHLTLLSDSLPTSDDEQSSTESTSHGNRNKCPVPIRSKALVNSRNKIQLRKAVLKSSGRVKSTIPYS</sequence>
<proteinExistence type="predicted"/>
<accession>A0A8D9DEV1</accession>
<name>A0A8D9DEV1_BRACM</name>
<keyword evidence="2" id="KW-0732">Signal</keyword>
<evidence type="ECO:0008006" key="5">
    <source>
        <dbReference type="Google" id="ProtNLM"/>
    </source>
</evidence>
<feature type="chain" id="PRO_5034952735" description="CCT domain-containing protein" evidence="2">
    <location>
        <begin position="27"/>
        <end position="105"/>
    </location>
</feature>
<reference evidence="3 4" key="1">
    <citation type="submission" date="2021-07" db="EMBL/GenBank/DDBJ databases">
        <authorList>
            <consortium name="Genoscope - CEA"/>
            <person name="William W."/>
        </authorList>
    </citation>
    <scope>NUCLEOTIDE SEQUENCE [LARGE SCALE GENOMIC DNA]</scope>
</reference>
<evidence type="ECO:0000256" key="1">
    <source>
        <dbReference type="SAM" id="MobiDB-lite"/>
    </source>
</evidence>
<evidence type="ECO:0000313" key="3">
    <source>
        <dbReference type="EMBL" id="CAG7873168.1"/>
    </source>
</evidence>
<evidence type="ECO:0000313" key="4">
    <source>
        <dbReference type="Proteomes" id="UP000694005"/>
    </source>
</evidence>
<protein>
    <recommendedName>
        <fullName evidence="5">CCT domain-containing protein</fullName>
    </recommendedName>
</protein>
<dbReference type="AlphaFoldDB" id="A0A8D9DEV1"/>
<organism evidence="3 4">
    <name type="scientific">Brassica campestris</name>
    <name type="common">Field mustard</name>
    <dbReference type="NCBI Taxonomy" id="3711"/>
    <lineage>
        <taxon>Eukaryota</taxon>
        <taxon>Viridiplantae</taxon>
        <taxon>Streptophyta</taxon>
        <taxon>Embryophyta</taxon>
        <taxon>Tracheophyta</taxon>
        <taxon>Spermatophyta</taxon>
        <taxon>Magnoliopsida</taxon>
        <taxon>eudicotyledons</taxon>
        <taxon>Gunneridae</taxon>
        <taxon>Pentapetalae</taxon>
        <taxon>rosids</taxon>
        <taxon>malvids</taxon>
        <taxon>Brassicales</taxon>
        <taxon>Brassicaceae</taxon>
        <taxon>Brassiceae</taxon>
        <taxon>Brassica</taxon>
    </lineage>
</organism>
<gene>
    <name evidence="3" type="ORF">BRAPAZ1V2_A06P54080.2</name>
</gene>